<evidence type="ECO:0000256" key="4">
    <source>
        <dbReference type="ARBA" id="ARBA00022475"/>
    </source>
</evidence>
<dbReference type="GO" id="GO:0015293">
    <property type="term" value="F:symporter activity"/>
    <property type="evidence" value="ECO:0007669"/>
    <property type="project" value="UniProtKB-KW"/>
</dbReference>
<dbReference type="RefSeq" id="WP_246057507.1">
    <property type="nucleotide sequence ID" value="NZ_BAABAN010000017.1"/>
</dbReference>
<feature type="transmembrane region" description="Helical" evidence="11">
    <location>
        <begin position="349"/>
        <end position="371"/>
    </location>
</feature>
<feature type="transmembrane region" description="Helical" evidence="11">
    <location>
        <begin position="252"/>
        <end position="273"/>
    </location>
</feature>
<feature type="transmembrane region" description="Helical" evidence="11">
    <location>
        <begin position="318"/>
        <end position="337"/>
    </location>
</feature>
<dbReference type="PANTHER" id="PTHR43528">
    <property type="entry name" value="ALPHA-KETOGLUTARATE PERMEASE"/>
    <property type="match status" value="1"/>
</dbReference>
<accession>A0A542ZZ08</accession>
<comment type="similarity">
    <text evidence="2">Belongs to the major facilitator superfamily. Metabolite:H+ Symporter (MHS) family (TC 2.A.1.6) family.</text>
</comment>
<feature type="transmembrane region" description="Helical" evidence="11">
    <location>
        <begin position="122"/>
        <end position="143"/>
    </location>
</feature>
<evidence type="ECO:0000256" key="10">
    <source>
        <dbReference type="ARBA" id="ARBA00039918"/>
    </source>
</evidence>
<gene>
    <name evidence="13" type="ORF">FB556_2644</name>
</gene>
<dbReference type="Pfam" id="PF07690">
    <property type="entry name" value="MFS_1"/>
    <property type="match status" value="1"/>
</dbReference>
<evidence type="ECO:0000256" key="5">
    <source>
        <dbReference type="ARBA" id="ARBA00022692"/>
    </source>
</evidence>
<dbReference type="InterPro" id="IPR051084">
    <property type="entry name" value="H+-coupled_symporters"/>
</dbReference>
<keyword evidence="3" id="KW-0813">Transport</keyword>
<feature type="transmembrane region" description="Helical" evidence="11">
    <location>
        <begin position="383"/>
        <end position="403"/>
    </location>
</feature>
<dbReference type="InterPro" id="IPR011701">
    <property type="entry name" value="MFS"/>
</dbReference>
<dbReference type="Proteomes" id="UP000319746">
    <property type="component" value="Unassembled WGS sequence"/>
</dbReference>
<dbReference type="PANTHER" id="PTHR43528:SF1">
    <property type="entry name" value="ALPHA-KETOGLUTARATE PERMEASE"/>
    <property type="match status" value="1"/>
</dbReference>
<sequence>MTTSDPTSHETPTPTSQVSVKTLRQVTFAGFAGTVVEWFDFAVYGFMATIIATVFFPDSNGAVALLQTFAIFAVAFALRPLGGAFFGMLGDRIGRKNILITTVLLMSGSTAAIGLLPSYEQIGIWAAILLTLARCLQGLSAGGEYAGAVTYVIEHSPPHQRARWGAAMPTATFTAFAAAALLSFVLTTSIGDAAMHEWGWRVPFLIAAPLGLIAFWIRRKLGESPMFQDAEEDDTTEHAPLRSTIKTQARPMMILGGYISLTALSFYIFSTYMTTFLREVVQLDAVPVLASNVIALTMAACTAPLAGRICDRFGRRKTMFASAIMLGAAAIPGYIIASTGSFGTALLGQLMIMFGAVTANVVTAVLLTEVFPTRVRYTASGITYNLSYAIFGGTAPYIATWLIDVTGNPISPAIYLTIVAAGAFIATTMMPETAGRQLGAGLDDEPITSAIPVLPTYSKVKPSKPKPVKVKTLV</sequence>
<evidence type="ECO:0000313" key="14">
    <source>
        <dbReference type="Proteomes" id="UP000319746"/>
    </source>
</evidence>
<name>A0A542ZZ08_9MICC</name>
<evidence type="ECO:0000256" key="1">
    <source>
        <dbReference type="ARBA" id="ARBA00004651"/>
    </source>
</evidence>
<dbReference type="FunFam" id="1.20.1250.20:FF:000001">
    <property type="entry name" value="Dicarboxylate MFS transporter"/>
    <property type="match status" value="1"/>
</dbReference>
<feature type="transmembrane region" description="Helical" evidence="11">
    <location>
        <begin position="28"/>
        <end position="56"/>
    </location>
</feature>
<keyword evidence="7 11" id="KW-1133">Transmembrane helix</keyword>
<feature type="transmembrane region" description="Helical" evidence="11">
    <location>
        <begin position="198"/>
        <end position="217"/>
    </location>
</feature>
<organism evidence="13 14">
    <name type="scientific">Enteractinococcus coprophilus</name>
    <dbReference type="NCBI Taxonomy" id="1027633"/>
    <lineage>
        <taxon>Bacteria</taxon>
        <taxon>Bacillati</taxon>
        <taxon>Actinomycetota</taxon>
        <taxon>Actinomycetes</taxon>
        <taxon>Micrococcales</taxon>
        <taxon>Micrococcaceae</taxon>
    </lineage>
</organism>
<dbReference type="PROSITE" id="PS50850">
    <property type="entry name" value="MFS"/>
    <property type="match status" value="1"/>
</dbReference>
<dbReference type="GO" id="GO:0005886">
    <property type="term" value="C:plasma membrane"/>
    <property type="evidence" value="ECO:0007669"/>
    <property type="project" value="UniProtKB-SubCell"/>
</dbReference>
<reference evidence="13 14" key="1">
    <citation type="submission" date="2019-06" db="EMBL/GenBank/DDBJ databases">
        <title>Sequencing the genomes of 1000 actinobacteria strains.</title>
        <authorList>
            <person name="Klenk H.-P."/>
        </authorList>
    </citation>
    <scope>NUCLEOTIDE SEQUENCE [LARGE SCALE GENOMIC DNA]</scope>
    <source>
        <strain evidence="13 14">DSM 24083</strain>
    </source>
</reference>
<comment type="caution">
    <text evidence="13">The sequence shown here is derived from an EMBL/GenBank/DDBJ whole genome shotgun (WGS) entry which is preliminary data.</text>
</comment>
<dbReference type="AlphaFoldDB" id="A0A542ZZ08"/>
<evidence type="ECO:0000256" key="7">
    <source>
        <dbReference type="ARBA" id="ARBA00022989"/>
    </source>
</evidence>
<evidence type="ECO:0000256" key="3">
    <source>
        <dbReference type="ARBA" id="ARBA00022448"/>
    </source>
</evidence>
<dbReference type="InterPro" id="IPR020846">
    <property type="entry name" value="MFS_dom"/>
</dbReference>
<feature type="transmembrane region" description="Helical" evidence="11">
    <location>
        <begin position="285"/>
        <end position="306"/>
    </location>
</feature>
<evidence type="ECO:0000256" key="2">
    <source>
        <dbReference type="ARBA" id="ARBA00008240"/>
    </source>
</evidence>
<evidence type="ECO:0000259" key="12">
    <source>
        <dbReference type="PROSITE" id="PS50850"/>
    </source>
</evidence>
<keyword evidence="6" id="KW-0769">Symport</keyword>
<feature type="transmembrane region" description="Helical" evidence="11">
    <location>
        <begin position="62"/>
        <end position="86"/>
    </location>
</feature>
<keyword evidence="5 11" id="KW-0812">Transmembrane</keyword>
<keyword evidence="8 11" id="KW-0472">Membrane</keyword>
<evidence type="ECO:0000256" key="6">
    <source>
        <dbReference type="ARBA" id="ARBA00022847"/>
    </source>
</evidence>
<feature type="transmembrane region" description="Helical" evidence="11">
    <location>
        <begin position="164"/>
        <end position="186"/>
    </location>
</feature>
<dbReference type="Gene3D" id="1.20.1250.20">
    <property type="entry name" value="MFS general substrate transporter like domains"/>
    <property type="match status" value="1"/>
</dbReference>
<keyword evidence="14" id="KW-1185">Reference proteome</keyword>
<evidence type="ECO:0000256" key="9">
    <source>
        <dbReference type="ARBA" id="ARBA00037295"/>
    </source>
</evidence>
<dbReference type="InterPro" id="IPR036259">
    <property type="entry name" value="MFS_trans_sf"/>
</dbReference>
<dbReference type="EMBL" id="VFOU01000005">
    <property type="protein sequence ID" value="TQL65450.1"/>
    <property type="molecule type" value="Genomic_DNA"/>
</dbReference>
<protein>
    <recommendedName>
        <fullName evidence="10">Putative proline/betaine transporter</fullName>
    </recommendedName>
</protein>
<dbReference type="SUPFAM" id="SSF103473">
    <property type="entry name" value="MFS general substrate transporter"/>
    <property type="match status" value="1"/>
</dbReference>
<evidence type="ECO:0000313" key="13">
    <source>
        <dbReference type="EMBL" id="TQL65450.1"/>
    </source>
</evidence>
<keyword evidence="4" id="KW-1003">Cell membrane</keyword>
<comment type="subcellular location">
    <subcellularLocation>
        <location evidence="1">Cell membrane</location>
        <topology evidence="1">Multi-pass membrane protein</topology>
    </subcellularLocation>
</comment>
<comment type="function">
    <text evidence="9">May be a proton symporter involved in the uptake of osmolytes such as proline and glycine betaine.</text>
</comment>
<evidence type="ECO:0000256" key="8">
    <source>
        <dbReference type="ARBA" id="ARBA00023136"/>
    </source>
</evidence>
<proteinExistence type="inferred from homology"/>
<dbReference type="InterPro" id="IPR005829">
    <property type="entry name" value="Sugar_transporter_CS"/>
</dbReference>
<feature type="transmembrane region" description="Helical" evidence="11">
    <location>
        <begin position="409"/>
        <end position="427"/>
    </location>
</feature>
<dbReference type="PROSITE" id="PS00217">
    <property type="entry name" value="SUGAR_TRANSPORT_2"/>
    <property type="match status" value="1"/>
</dbReference>
<feature type="transmembrane region" description="Helical" evidence="11">
    <location>
        <begin position="98"/>
        <end position="116"/>
    </location>
</feature>
<feature type="domain" description="Major facilitator superfamily (MFS) profile" evidence="12">
    <location>
        <begin position="26"/>
        <end position="434"/>
    </location>
</feature>
<evidence type="ECO:0000256" key="11">
    <source>
        <dbReference type="SAM" id="Phobius"/>
    </source>
</evidence>